<proteinExistence type="predicted"/>
<keyword evidence="3" id="KW-1185">Reference proteome</keyword>
<evidence type="ECO:0000313" key="4">
    <source>
        <dbReference type="WBParaSite" id="TCLT_0000795601-mRNA-1"/>
    </source>
</evidence>
<accession>A0A0N5D4Q0</accession>
<reference evidence="4" key="1">
    <citation type="submission" date="2017-02" db="UniProtKB">
        <authorList>
            <consortium name="WormBaseParasite"/>
        </authorList>
    </citation>
    <scope>IDENTIFICATION</scope>
</reference>
<gene>
    <name evidence="2" type="ORF">TCLT_LOCUS7945</name>
</gene>
<dbReference type="Proteomes" id="UP000276776">
    <property type="component" value="Unassembled WGS sequence"/>
</dbReference>
<keyword evidence="1" id="KW-0472">Membrane</keyword>
<dbReference type="AlphaFoldDB" id="A0A0N5D4Q0"/>
<keyword evidence="1" id="KW-0812">Transmembrane</keyword>
<dbReference type="WBParaSite" id="TCLT_0000795601-mRNA-1">
    <property type="protein sequence ID" value="TCLT_0000795601-mRNA-1"/>
    <property type="gene ID" value="TCLT_0000795601"/>
</dbReference>
<protein>
    <submittedName>
        <fullName evidence="4">Secreted protein</fullName>
    </submittedName>
</protein>
<evidence type="ECO:0000313" key="2">
    <source>
        <dbReference type="EMBL" id="VDN05455.1"/>
    </source>
</evidence>
<name>A0A0N5D4Q0_THECL</name>
<keyword evidence="1" id="KW-1133">Transmembrane helix</keyword>
<feature type="transmembrane region" description="Helical" evidence="1">
    <location>
        <begin position="62"/>
        <end position="80"/>
    </location>
</feature>
<organism evidence="4">
    <name type="scientific">Thelazia callipaeda</name>
    <name type="common">Oriental eyeworm</name>
    <name type="synonym">Parasitic nematode</name>
    <dbReference type="NCBI Taxonomy" id="103827"/>
    <lineage>
        <taxon>Eukaryota</taxon>
        <taxon>Metazoa</taxon>
        <taxon>Ecdysozoa</taxon>
        <taxon>Nematoda</taxon>
        <taxon>Chromadorea</taxon>
        <taxon>Rhabditida</taxon>
        <taxon>Spirurina</taxon>
        <taxon>Spiruromorpha</taxon>
        <taxon>Thelazioidea</taxon>
        <taxon>Thelaziidae</taxon>
        <taxon>Thelazia</taxon>
    </lineage>
</organism>
<sequence length="94" mass="11020">MPREAWPLCRSLYCEKFMYTISLQALQKQVNAAITNTTGRPCLQKPFLGETTKRVKIRNTYFVRYMCLSFIYMLHISSFSKAEVPCTDAKRPRM</sequence>
<dbReference type="EMBL" id="UYYF01004562">
    <property type="protein sequence ID" value="VDN05455.1"/>
    <property type="molecule type" value="Genomic_DNA"/>
</dbReference>
<evidence type="ECO:0000313" key="3">
    <source>
        <dbReference type="Proteomes" id="UP000276776"/>
    </source>
</evidence>
<reference evidence="2 3" key="2">
    <citation type="submission" date="2018-11" db="EMBL/GenBank/DDBJ databases">
        <authorList>
            <consortium name="Pathogen Informatics"/>
        </authorList>
    </citation>
    <scope>NUCLEOTIDE SEQUENCE [LARGE SCALE GENOMIC DNA]</scope>
</reference>
<evidence type="ECO:0000256" key="1">
    <source>
        <dbReference type="SAM" id="Phobius"/>
    </source>
</evidence>